<dbReference type="EMBL" id="JH687555">
    <property type="protein sequence ID" value="EIN04233.1"/>
    <property type="molecule type" value="Genomic_DNA"/>
</dbReference>
<dbReference type="KEGG" id="psq:PUNSTDRAFT_76587"/>
<keyword evidence="2" id="KW-1185">Reference proteome</keyword>
<evidence type="ECO:0000313" key="1">
    <source>
        <dbReference type="EMBL" id="EIN04233.1"/>
    </source>
</evidence>
<dbReference type="Proteomes" id="UP000054196">
    <property type="component" value="Unassembled WGS sequence"/>
</dbReference>
<dbReference type="AlphaFoldDB" id="R7S222"/>
<dbReference type="eggNOG" id="ENOG502R0UN">
    <property type="taxonomic scope" value="Eukaryota"/>
</dbReference>
<evidence type="ECO:0000313" key="2">
    <source>
        <dbReference type="Proteomes" id="UP000054196"/>
    </source>
</evidence>
<dbReference type="RefSeq" id="XP_007388376.1">
    <property type="nucleotide sequence ID" value="XM_007388314.1"/>
</dbReference>
<evidence type="ECO:0008006" key="3">
    <source>
        <dbReference type="Google" id="ProtNLM"/>
    </source>
</evidence>
<accession>R7S222</accession>
<protein>
    <recommendedName>
        <fullName evidence="3">BTB domain-containing protein</fullName>
    </recommendedName>
</protein>
<organism evidence="1 2">
    <name type="scientific">Punctularia strigosozonata (strain HHB-11173)</name>
    <name type="common">White-rot fungus</name>
    <dbReference type="NCBI Taxonomy" id="741275"/>
    <lineage>
        <taxon>Eukaryota</taxon>
        <taxon>Fungi</taxon>
        <taxon>Dikarya</taxon>
        <taxon>Basidiomycota</taxon>
        <taxon>Agaricomycotina</taxon>
        <taxon>Agaricomycetes</taxon>
        <taxon>Corticiales</taxon>
        <taxon>Punctulariaceae</taxon>
        <taxon>Punctularia</taxon>
    </lineage>
</organism>
<reference evidence="2" key="1">
    <citation type="journal article" date="2012" name="Science">
        <title>The Paleozoic origin of enzymatic lignin decomposition reconstructed from 31 fungal genomes.</title>
        <authorList>
            <person name="Floudas D."/>
            <person name="Binder M."/>
            <person name="Riley R."/>
            <person name="Barry K."/>
            <person name="Blanchette R.A."/>
            <person name="Henrissat B."/>
            <person name="Martinez A.T."/>
            <person name="Otillar R."/>
            <person name="Spatafora J.W."/>
            <person name="Yadav J.S."/>
            <person name="Aerts A."/>
            <person name="Benoit I."/>
            <person name="Boyd A."/>
            <person name="Carlson A."/>
            <person name="Copeland A."/>
            <person name="Coutinho P.M."/>
            <person name="de Vries R.P."/>
            <person name="Ferreira P."/>
            <person name="Findley K."/>
            <person name="Foster B."/>
            <person name="Gaskell J."/>
            <person name="Glotzer D."/>
            <person name="Gorecki P."/>
            <person name="Heitman J."/>
            <person name="Hesse C."/>
            <person name="Hori C."/>
            <person name="Igarashi K."/>
            <person name="Jurgens J.A."/>
            <person name="Kallen N."/>
            <person name="Kersten P."/>
            <person name="Kohler A."/>
            <person name="Kuees U."/>
            <person name="Kumar T.K.A."/>
            <person name="Kuo A."/>
            <person name="LaButti K."/>
            <person name="Larrondo L.F."/>
            <person name="Lindquist E."/>
            <person name="Ling A."/>
            <person name="Lombard V."/>
            <person name="Lucas S."/>
            <person name="Lundell T."/>
            <person name="Martin R."/>
            <person name="McLaughlin D.J."/>
            <person name="Morgenstern I."/>
            <person name="Morin E."/>
            <person name="Murat C."/>
            <person name="Nagy L.G."/>
            <person name="Nolan M."/>
            <person name="Ohm R.A."/>
            <person name="Patyshakuliyeva A."/>
            <person name="Rokas A."/>
            <person name="Ruiz-Duenas F.J."/>
            <person name="Sabat G."/>
            <person name="Salamov A."/>
            <person name="Samejima M."/>
            <person name="Schmutz J."/>
            <person name="Slot J.C."/>
            <person name="St John F."/>
            <person name="Stenlid J."/>
            <person name="Sun H."/>
            <person name="Sun S."/>
            <person name="Syed K."/>
            <person name="Tsang A."/>
            <person name="Wiebenga A."/>
            <person name="Young D."/>
            <person name="Pisabarro A."/>
            <person name="Eastwood D.C."/>
            <person name="Martin F."/>
            <person name="Cullen D."/>
            <person name="Grigoriev I.V."/>
            <person name="Hibbett D.S."/>
        </authorList>
    </citation>
    <scope>NUCLEOTIDE SEQUENCE [LARGE SCALE GENOMIC DNA]</scope>
    <source>
        <strain evidence="2">HHB-11173 SS5</strain>
    </source>
</reference>
<dbReference type="HOGENOM" id="CLU_033082_3_2_1"/>
<dbReference type="OMA" id="ALMECCT"/>
<sequence length="311" mass="35175">MDPALPGGDEDGQPCIELTPCTELWYEDGSIVLAAEGVGFKVYQMLVAQNSTIFADMLAISTPQANIDSRYGCPLVHMPDPADHLRSLLLAIHDARYAHRRIDNAPCAEVIGIVSLATKYDIPHLRIRAAKRLAMWYPDSLKAWIAVRRESVSLSPTDNRDVMNVARQCNLTSLLPVIMFALCDRPIAEIIDASLCPQDLLLIMQGRLELLSMQRLLPYRWLYRGNETCVTPSICNRLKESHSHTLENNPWRQRVWTFFNPFVWANVEKSGMCKQCVADGIQTGETGRQHAWNELPAIFGLPPWNQLRRKP</sequence>
<name>R7S222_PUNST</name>
<dbReference type="OrthoDB" id="3217871at2759"/>
<proteinExistence type="predicted"/>
<dbReference type="GeneID" id="18885660"/>
<gene>
    <name evidence="1" type="ORF">PUNSTDRAFT_76587</name>
</gene>